<reference evidence="1 2" key="1">
    <citation type="submission" date="2019-02" db="EMBL/GenBank/DDBJ databases">
        <title>Deep-cultivation of Planctomycetes and their phenomic and genomic characterization uncovers novel biology.</title>
        <authorList>
            <person name="Wiegand S."/>
            <person name="Jogler M."/>
            <person name="Boedeker C."/>
            <person name="Pinto D."/>
            <person name="Vollmers J."/>
            <person name="Rivas-Marin E."/>
            <person name="Kohn T."/>
            <person name="Peeters S.H."/>
            <person name="Heuer A."/>
            <person name="Rast P."/>
            <person name="Oberbeckmann S."/>
            <person name="Bunk B."/>
            <person name="Jeske O."/>
            <person name="Meyerdierks A."/>
            <person name="Storesund J.E."/>
            <person name="Kallscheuer N."/>
            <person name="Luecker S."/>
            <person name="Lage O.M."/>
            <person name="Pohl T."/>
            <person name="Merkel B.J."/>
            <person name="Hornburger P."/>
            <person name="Mueller R.-W."/>
            <person name="Bruemmer F."/>
            <person name="Labrenz M."/>
            <person name="Spormann A.M."/>
            <person name="Op Den Camp H."/>
            <person name="Overmann J."/>
            <person name="Amann R."/>
            <person name="Jetten M.S.M."/>
            <person name="Mascher T."/>
            <person name="Medema M.H."/>
            <person name="Devos D.P."/>
            <person name="Kaster A.-K."/>
            <person name="Ovreas L."/>
            <person name="Rohde M."/>
            <person name="Galperin M.Y."/>
            <person name="Jogler C."/>
        </authorList>
    </citation>
    <scope>NUCLEOTIDE SEQUENCE [LARGE SCALE GENOMIC DNA]</scope>
    <source>
        <strain evidence="1 2">Q31b</strain>
    </source>
</reference>
<dbReference type="Proteomes" id="UP000315471">
    <property type="component" value="Unassembled WGS sequence"/>
</dbReference>
<name>A0A5C6D7J2_9BACT</name>
<proteinExistence type="predicted"/>
<comment type="caution">
    <text evidence="1">The sequence shown here is derived from an EMBL/GenBank/DDBJ whole genome shotgun (WGS) entry which is preliminary data.</text>
</comment>
<dbReference type="AlphaFoldDB" id="A0A5C6D7J2"/>
<evidence type="ECO:0000313" key="1">
    <source>
        <dbReference type="EMBL" id="TWU32790.1"/>
    </source>
</evidence>
<keyword evidence="2" id="KW-1185">Reference proteome</keyword>
<protein>
    <submittedName>
        <fullName evidence="1">Uncharacterized protein</fullName>
    </submittedName>
</protein>
<gene>
    <name evidence="1" type="ORF">Q31b_58000</name>
</gene>
<sequence length="83" mass="9597">MVNDLIDWMKELKKGELLFPKLAKRKAWKLVKKDLALAGIPYRTDDGVADFQAIGRHTHITELLRIGPLYPKPRNWHDTATCE</sequence>
<organism evidence="1 2">
    <name type="scientific">Novipirellula aureliae</name>
    <dbReference type="NCBI Taxonomy" id="2527966"/>
    <lineage>
        <taxon>Bacteria</taxon>
        <taxon>Pseudomonadati</taxon>
        <taxon>Planctomycetota</taxon>
        <taxon>Planctomycetia</taxon>
        <taxon>Pirellulales</taxon>
        <taxon>Pirellulaceae</taxon>
        <taxon>Novipirellula</taxon>
    </lineage>
</organism>
<evidence type="ECO:0000313" key="2">
    <source>
        <dbReference type="Proteomes" id="UP000315471"/>
    </source>
</evidence>
<dbReference type="EMBL" id="SJPY01000016">
    <property type="protein sequence ID" value="TWU32790.1"/>
    <property type="molecule type" value="Genomic_DNA"/>
</dbReference>
<accession>A0A5C6D7J2</accession>